<dbReference type="Pfam" id="PF19086">
    <property type="entry name" value="Terpene_syn_C_2"/>
    <property type="match status" value="1"/>
</dbReference>
<dbReference type="InterPro" id="IPR008949">
    <property type="entry name" value="Isoprenoid_synthase_dom_sf"/>
</dbReference>
<comment type="caution">
    <text evidence="2">The sequence shown here is derived from an EMBL/GenBank/DDBJ whole genome shotgun (WGS) entry which is preliminary data.</text>
</comment>
<protein>
    <recommendedName>
        <fullName evidence="1">Terpene synthase</fullName>
        <ecNumber evidence="1">4.2.3.-</ecNumber>
    </recommendedName>
</protein>
<comment type="cofactor">
    <cofactor evidence="1">
        <name>Mg(2+)</name>
        <dbReference type="ChEBI" id="CHEBI:18420"/>
    </cofactor>
</comment>
<dbReference type="RefSeq" id="WP_174922767.1">
    <property type="nucleotide sequence ID" value="NZ_CABVPT010000057.1"/>
</dbReference>
<name>A0ABT8PAF5_9BURK</name>
<dbReference type="SUPFAM" id="SSF48576">
    <property type="entry name" value="Terpenoid synthases"/>
    <property type="match status" value="1"/>
</dbReference>
<dbReference type="Gene3D" id="1.10.600.10">
    <property type="entry name" value="Farnesyl Diphosphate Synthase"/>
    <property type="match status" value="1"/>
</dbReference>
<keyword evidence="1" id="KW-0479">Metal-binding</keyword>
<evidence type="ECO:0000313" key="3">
    <source>
        <dbReference type="Proteomes" id="UP001171606"/>
    </source>
</evidence>
<dbReference type="SFLD" id="SFLDG01020">
    <property type="entry name" value="Terpene_Cyclase_Like_2"/>
    <property type="match status" value="1"/>
</dbReference>
<sequence>MEEDLLKAELAALRVPVFDVPWAGACSPHVERIESRMLEWADAYGLFLSAAYRERVARTRYGWLAARCYPNADPSLLQALADYFVWFFLVDDLFVDRVEPVGPDTLRNLTAIIDVLDYACTGPEPVYGERAWLDVCQRLRVRLSAEHFARFAQGMRLWATTAGLQILGHLTVEPIAVPQYETIRRHTSGMNPCLALADAANSGAVPPDTFHRPEIQALCRHANHIVCWSNDIQSLRVEVHQPGQFRNMVMIHASRGHTLQESVDYTAERVREEIRAFIQCADVLTQHADTRVRGLVDGCRYWIRGYLDWVARDTQRYAAAFAAGDADDRGLIVRSADATDAAESVARG</sequence>
<dbReference type="EC" id="4.2.3.-" evidence="1"/>
<comment type="similarity">
    <text evidence="1">Belongs to the terpene synthase family.</text>
</comment>
<dbReference type="PANTHER" id="PTHR35201:SF4">
    <property type="entry name" value="BETA-PINACENE SYNTHASE-RELATED"/>
    <property type="match status" value="1"/>
</dbReference>
<dbReference type="InterPro" id="IPR034686">
    <property type="entry name" value="Terpene_cyclase-like_2"/>
</dbReference>
<dbReference type="EMBL" id="JAUJSQ010000003">
    <property type="protein sequence ID" value="MDN7931715.1"/>
    <property type="molecule type" value="Genomic_DNA"/>
</dbReference>
<evidence type="ECO:0000256" key="1">
    <source>
        <dbReference type="RuleBase" id="RU366034"/>
    </source>
</evidence>
<dbReference type="Proteomes" id="UP001171606">
    <property type="component" value="Unassembled WGS sequence"/>
</dbReference>
<organism evidence="2 3">
    <name type="scientific">Burkholderia metallica</name>
    <dbReference type="NCBI Taxonomy" id="488729"/>
    <lineage>
        <taxon>Bacteria</taxon>
        <taxon>Pseudomonadati</taxon>
        <taxon>Pseudomonadota</taxon>
        <taxon>Betaproteobacteria</taxon>
        <taxon>Burkholderiales</taxon>
        <taxon>Burkholderiaceae</taxon>
        <taxon>Burkholderia</taxon>
        <taxon>Burkholderia cepacia complex</taxon>
    </lineage>
</organism>
<keyword evidence="1" id="KW-0460">Magnesium</keyword>
<dbReference type="SFLD" id="SFLDS00005">
    <property type="entry name" value="Isoprenoid_Synthase_Type_I"/>
    <property type="match status" value="1"/>
</dbReference>
<evidence type="ECO:0000313" key="2">
    <source>
        <dbReference type="EMBL" id="MDN7931715.1"/>
    </source>
</evidence>
<reference evidence="2" key="1">
    <citation type="submission" date="2023-07" db="EMBL/GenBank/DDBJ databases">
        <title>A collection of bacterial strains from the Burkholderia cepacia Research Laboratory and Repository.</title>
        <authorList>
            <person name="Lipuma J."/>
            <person name="Spilker T."/>
            <person name="Caverly L."/>
        </authorList>
    </citation>
    <scope>NUCLEOTIDE SEQUENCE</scope>
    <source>
        <strain evidence="2">AU42020</strain>
    </source>
</reference>
<keyword evidence="1" id="KW-0456">Lyase</keyword>
<accession>A0ABT8PAF5</accession>
<proteinExistence type="inferred from homology"/>
<dbReference type="PANTHER" id="PTHR35201">
    <property type="entry name" value="TERPENE SYNTHASE"/>
    <property type="match status" value="1"/>
</dbReference>
<gene>
    <name evidence="2" type="ORF">QZM52_10485</name>
</gene>
<keyword evidence="3" id="KW-1185">Reference proteome</keyword>